<dbReference type="Proteomes" id="UP000827626">
    <property type="component" value="Segment"/>
</dbReference>
<dbReference type="EMBL" id="MW749010">
    <property type="protein sequence ID" value="QYA57447.1"/>
    <property type="molecule type" value="Genomic_DNA"/>
</dbReference>
<dbReference type="SUPFAM" id="SSF57783">
    <property type="entry name" value="Zinc beta-ribbon"/>
    <property type="match status" value="1"/>
</dbReference>
<proteinExistence type="predicted"/>
<dbReference type="GO" id="GO:0003697">
    <property type="term" value="F:single-stranded DNA binding"/>
    <property type="evidence" value="ECO:0007669"/>
    <property type="project" value="InterPro"/>
</dbReference>
<dbReference type="Pfam" id="PF03796">
    <property type="entry name" value="DnaB_C"/>
    <property type="match status" value="1"/>
</dbReference>
<evidence type="ECO:0000259" key="1">
    <source>
        <dbReference type="PROSITE" id="PS51199"/>
    </source>
</evidence>
<dbReference type="PANTHER" id="PTHR12873">
    <property type="entry name" value="T7-LIKE MITOCHONDRIAL DNA HELICASE"/>
    <property type="match status" value="1"/>
</dbReference>
<keyword evidence="3" id="KW-1185">Reference proteome</keyword>
<dbReference type="InterPro" id="IPR027032">
    <property type="entry name" value="Twinkle-like"/>
</dbReference>
<dbReference type="SUPFAM" id="SSF56731">
    <property type="entry name" value="DNA primase core"/>
    <property type="match status" value="1"/>
</dbReference>
<sequence length="638" mass="71928">MAKKLKEAGTYIGHTGCPECGSSDAGSVYKHDDGSYSMTCFSCTKAYPEWNYEEDKMVTHYTGEGDKKNRTFLGRDMDAVKSELCAMSLKDRKIPESTLKDFGALCDIDDDGEVCAHYYPVWKHENEEDDTSPIIHTGYRIRHKFPDDYKKPELRGKMKDFSGGVGDISGKLCMYGQWMMPEGGGKRLIIVGGEVDAKTGHYMIKMSIEKSRQKNYLVVSVPSGENIRGIKDNWKWITSFEEVILAFDNDETGHKLTKDALKILPIEKVRIFHYPEGVKDLNQWWTENYKDRKNVLVDFKSRIYNAESYCPAGVKNFADGFEAMKNRGLVQLIPFPSSMGDLNVATYGGMGLGEITTVIAPSSVGKSAFTREMAYTAWNETDYHIGIIPVEDTYEELMEMFCAIHLNKQINEIPYDERDWDEIKKAHAELSEGRRIHIVDHQGAINKDNLLEFIDYLVNVVGCKLIICDPITLALSGADTDEEEVLSEILRRVKRYKYAHVNVCHVRKNQGGQKANSEGGDIAEEDIKGTGAYFQISMNNIILTRNKVDPDPVKKNLTRIKLSKCRRHGKSTGVVGYTWYNGDTGRLERAGGRGDDIDKAAENIRLTHNMEIPVDEFYEDEGEAMGLVIDGNTGEVLS</sequence>
<name>A0AAE7W9N1_9CAUD</name>
<dbReference type="GO" id="GO:0006260">
    <property type="term" value="P:DNA replication"/>
    <property type="evidence" value="ECO:0007669"/>
    <property type="project" value="InterPro"/>
</dbReference>
<reference evidence="2" key="1">
    <citation type="submission" date="2021-03" db="EMBL/GenBank/DDBJ databases">
        <authorList>
            <person name="Thompson D.W."/>
            <person name="Brown H.M.F."/>
            <person name="Thompson S.D."/>
            <person name="Grose J.H."/>
        </authorList>
    </citation>
    <scope>NUCLEOTIDE SEQUENCE</scope>
</reference>
<feature type="domain" description="SF4 helicase" evidence="1">
    <location>
        <begin position="328"/>
        <end position="593"/>
    </location>
</feature>
<dbReference type="CDD" id="cd19483">
    <property type="entry name" value="RecA-like_Gp4D_helicase"/>
    <property type="match status" value="1"/>
</dbReference>
<dbReference type="Pfam" id="PF13155">
    <property type="entry name" value="Toprim_2"/>
    <property type="match status" value="1"/>
</dbReference>
<dbReference type="PROSITE" id="PS51199">
    <property type="entry name" value="SF4_HELICASE"/>
    <property type="match status" value="1"/>
</dbReference>
<dbReference type="Gene3D" id="2.20.25.10">
    <property type="match status" value="1"/>
</dbReference>
<dbReference type="PANTHER" id="PTHR12873:SF0">
    <property type="entry name" value="TWINKLE MTDNA HELICASE"/>
    <property type="match status" value="1"/>
</dbReference>
<dbReference type="InterPro" id="IPR007694">
    <property type="entry name" value="DNA_helicase_DnaB-like_C"/>
</dbReference>
<dbReference type="GO" id="GO:0043139">
    <property type="term" value="F:5'-3' DNA helicase activity"/>
    <property type="evidence" value="ECO:0007669"/>
    <property type="project" value="InterPro"/>
</dbReference>
<dbReference type="CDD" id="cd00188">
    <property type="entry name" value="TOPRIM"/>
    <property type="match status" value="1"/>
</dbReference>
<organism evidence="2 3">
    <name type="scientific">Hafnia phage vB_HpaM_SarahDanielle</name>
    <dbReference type="NCBI Taxonomy" id="2836113"/>
    <lineage>
        <taxon>Viruses</taxon>
        <taxon>Duplodnaviria</taxon>
        <taxon>Heunggongvirae</taxon>
        <taxon>Uroviricota</taxon>
        <taxon>Caudoviricetes</taxon>
        <taxon>Andersonviridae</taxon>
        <taxon>Andersonviridae incertae sedis</taxon>
        <taxon>Daniellevirus</taxon>
        <taxon>Daniellevirus danielle</taxon>
    </lineage>
</organism>
<gene>
    <name evidence="2" type="ORF">SARAHDANIELLE_19</name>
</gene>
<evidence type="ECO:0000313" key="2">
    <source>
        <dbReference type="EMBL" id="QYA57447.1"/>
    </source>
</evidence>
<dbReference type="InterPro" id="IPR027417">
    <property type="entry name" value="P-loop_NTPase"/>
</dbReference>
<dbReference type="Gene3D" id="3.40.50.300">
    <property type="entry name" value="P-loop containing nucleotide triphosphate hydrolases"/>
    <property type="match status" value="1"/>
</dbReference>
<dbReference type="Gene3D" id="3.40.1360.10">
    <property type="match status" value="1"/>
</dbReference>
<accession>A0AAE7W9N1</accession>
<dbReference type="SUPFAM" id="SSF52540">
    <property type="entry name" value="P-loop containing nucleoside triphosphate hydrolases"/>
    <property type="match status" value="1"/>
</dbReference>
<dbReference type="GO" id="GO:0005524">
    <property type="term" value="F:ATP binding"/>
    <property type="evidence" value="ECO:0007669"/>
    <property type="project" value="InterPro"/>
</dbReference>
<evidence type="ECO:0000313" key="3">
    <source>
        <dbReference type="Proteomes" id="UP000827626"/>
    </source>
</evidence>
<protein>
    <submittedName>
        <fullName evidence="2">DNA primase/helicase</fullName>
    </submittedName>
</protein>